<reference evidence="2 3" key="1">
    <citation type="submission" date="2023-10" db="EMBL/GenBank/DDBJ databases">
        <title>Noviherbaspirillum sp. CPCC 100848 genome assembly.</title>
        <authorList>
            <person name="Li X.Y."/>
            <person name="Fang X.M."/>
        </authorList>
    </citation>
    <scope>NUCLEOTIDE SEQUENCE [LARGE SCALE GENOMIC DNA]</scope>
    <source>
        <strain evidence="2 3">CPCC 100848</strain>
    </source>
</reference>
<accession>A0ABU6JFI6</accession>
<dbReference type="Gene3D" id="3.60.15.10">
    <property type="entry name" value="Ribonuclease Z/Hydroxyacylglutathione hydrolase-like"/>
    <property type="match status" value="1"/>
</dbReference>
<evidence type="ECO:0000259" key="1">
    <source>
        <dbReference type="PROSITE" id="PS51462"/>
    </source>
</evidence>
<evidence type="ECO:0000313" key="2">
    <source>
        <dbReference type="EMBL" id="MEC4722435.1"/>
    </source>
</evidence>
<dbReference type="InterPro" id="IPR036388">
    <property type="entry name" value="WH-like_DNA-bd_sf"/>
</dbReference>
<dbReference type="Pfam" id="PF17778">
    <property type="entry name" value="WHD_BLACT"/>
    <property type="match status" value="1"/>
</dbReference>
<dbReference type="InterPro" id="IPR015797">
    <property type="entry name" value="NUDIX_hydrolase-like_dom_sf"/>
</dbReference>
<feature type="domain" description="Nudix hydrolase" evidence="1">
    <location>
        <begin position="23"/>
        <end position="228"/>
    </location>
</feature>
<evidence type="ECO:0000313" key="3">
    <source>
        <dbReference type="Proteomes" id="UP001352263"/>
    </source>
</evidence>
<name>A0ABU6JFI6_9BURK</name>
<dbReference type="PANTHER" id="PTHR23131:SF0">
    <property type="entry name" value="ENDORIBONUCLEASE LACTB2"/>
    <property type="match status" value="1"/>
</dbReference>
<dbReference type="InterPro" id="IPR000086">
    <property type="entry name" value="NUDIX_hydrolase_dom"/>
</dbReference>
<dbReference type="RefSeq" id="WP_326509110.1">
    <property type="nucleotide sequence ID" value="NZ_JAWIIV010000030.1"/>
</dbReference>
<dbReference type="Gene3D" id="1.10.10.10">
    <property type="entry name" value="Winged helix-like DNA-binding domain superfamily/Winged helix DNA-binding domain"/>
    <property type="match status" value="1"/>
</dbReference>
<dbReference type="PANTHER" id="PTHR23131">
    <property type="entry name" value="ENDORIBONUCLEASE LACTB2"/>
    <property type="match status" value="1"/>
</dbReference>
<dbReference type="CDD" id="cd18870">
    <property type="entry name" value="NUDIX_AcylCoAdiphos_Nudt19"/>
    <property type="match status" value="1"/>
</dbReference>
<keyword evidence="3" id="KW-1185">Reference proteome</keyword>
<dbReference type="InterPro" id="IPR001279">
    <property type="entry name" value="Metallo-B-lactamas"/>
</dbReference>
<dbReference type="SMART" id="SM00849">
    <property type="entry name" value="Lactamase_B"/>
    <property type="match status" value="1"/>
</dbReference>
<dbReference type="InterPro" id="IPR050662">
    <property type="entry name" value="Sec-metab_biosynth-thioest"/>
</dbReference>
<dbReference type="InterPro" id="IPR041516">
    <property type="entry name" value="LACTB2_WH"/>
</dbReference>
<dbReference type="Proteomes" id="UP001352263">
    <property type="component" value="Unassembled WGS sequence"/>
</dbReference>
<protein>
    <submittedName>
        <fullName evidence="2">MBL fold metallo-hydrolase</fullName>
    </submittedName>
</protein>
<dbReference type="Gene3D" id="3.90.79.10">
    <property type="entry name" value="Nucleoside Triphosphate Pyrophosphohydrolase"/>
    <property type="match status" value="1"/>
</dbReference>
<dbReference type="PROSITE" id="PS51462">
    <property type="entry name" value="NUDIX"/>
    <property type="match status" value="1"/>
</dbReference>
<organism evidence="2 3">
    <name type="scientific">Noviherbaspirillum album</name>
    <dbReference type="NCBI Taxonomy" id="3080276"/>
    <lineage>
        <taxon>Bacteria</taxon>
        <taxon>Pseudomonadati</taxon>
        <taxon>Pseudomonadota</taxon>
        <taxon>Betaproteobacteria</taxon>
        <taxon>Burkholderiales</taxon>
        <taxon>Oxalobacteraceae</taxon>
        <taxon>Noviherbaspirillum</taxon>
    </lineage>
</organism>
<dbReference type="CDD" id="cd16278">
    <property type="entry name" value="metallo-hydrolase-like_MBL-fold"/>
    <property type="match status" value="1"/>
</dbReference>
<comment type="caution">
    <text evidence="2">The sequence shown here is derived from an EMBL/GenBank/DDBJ whole genome shotgun (WGS) entry which is preliminary data.</text>
</comment>
<gene>
    <name evidence="2" type="ORF">RY831_25045</name>
</gene>
<dbReference type="SUPFAM" id="SSF56281">
    <property type="entry name" value="Metallo-hydrolase/oxidoreductase"/>
    <property type="match status" value="1"/>
</dbReference>
<proteinExistence type="predicted"/>
<dbReference type="EMBL" id="JAWIIV010000030">
    <property type="protein sequence ID" value="MEC4722435.1"/>
    <property type="molecule type" value="Genomic_DNA"/>
</dbReference>
<dbReference type="Pfam" id="PF00753">
    <property type="entry name" value="Lactamase_B"/>
    <property type="match status" value="1"/>
</dbReference>
<dbReference type="SUPFAM" id="SSF55811">
    <property type="entry name" value="Nudix"/>
    <property type="match status" value="1"/>
</dbReference>
<sequence length="586" mass="62268">MAAIPVPAPASIPGAAPKPPLTPRPAATLILVRDGARGLEVFMLQRTHQAAFVPGGYVFPGGAVDAGDGDAFFAPDATADISASQRLGLPSGGLAYWTAAIRECYEEAGILLADDAHGRPVDTAEPSLCAALAEARGKVASGEMAFADLCRALRMRPAFERLAYFAHWITPVGAPRRFDTRFYISAAPAGQCGSHDNSETIASMWLRPEDALARHKSGEADMMFATVRTLQTLARFHDVAALMDYARSLATVPTHQPRVSAGSKGRRVLIQGDAAYAEVGKLDPEGKGHAASDIVPGEVTRLSRYLRRVTAPNPGYMTGPGTNSYLVGEGDDLALIDPGPADASHVAAVLRHAGGRIRWVLTTHTHIDHSPAAALVKAQTGARVLGMPAPPHGNQDRAFVPDETLEDGMTIRIGACTLRAVHTPGHASNHLCYLLEEDRILLTGDHIMQGSTVVINPPDGNMQAYLASLQLLKTLDIDYLAPGHGFLIENPDAVVDRIVAHRMAREAKIERALAALGEARIEELVAIAYDDVPPQRHAMAARSLLAHLEKLQANGRAAVEGLFWRSAAEGLWNTGNASVRGTKGGA</sequence>
<dbReference type="InterPro" id="IPR036866">
    <property type="entry name" value="RibonucZ/Hydroxyglut_hydro"/>
</dbReference>